<feature type="region of interest" description="Disordered" evidence="1">
    <location>
        <begin position="204"/>
        <end position="232"/>
    </location>
</feature>
<evidence type="ECO:0000256" key="1">
    <source>
        <dbReference type="SAM" id="MobiDB-lite"/>
    </source>
</evidence>
<dbReference type="RefSeq" id="WP_381010025.1">
    <property type="nucleotide sequence ID" value="NZ_JBHTJF010000017.1"/>
</dbReference>
<proteinExistence type="predicted"/>
<evidence type="ECO:0000313" key="3">
    <source>
        <dbReference type="Proteomes" id="UP001596976"/>
    </source>
</evidence>
<organism evidence="2 3">
    <name type="scientific">Savagea faecisuis</name>
    <dbReference type="NCBI Taxonomy" id="1274803"/>
    <lineage>
        <taxon>Bacteria</taxon>
        <taxon>Bacillati</taxon>
        <taxon>Bacillota</taxon>
        <taxon>Bacilli</taxon>
        <taxon>Bacillales</taxon>
        <taxon>Caryophanaceae</taxon>
        <taxon>Savagea</taxon>
    </lineage>
</organism>
<keyword evidence="3" id="KW-1185">Reference proteome</keyword>
<dbReference type="Proteomes" id="UP001596976">
    <property type="component" value="Unassembled WGS sequence"/>
</dbReference>
<comment type="caution">
    <text evidence="2">The sequence shown here is derived from an EMBL/GenBank/DDBJ whole genome shotgun (WGS) entry which is preliminary data.</text>
</comment>
<protein>
    <submittedName>
        <fullName evidence="2">Uncharacterized protein</fullName>
    </submittedName>
</protein>
<feature type="compositionally biased region" description="Basic and acidic residues" evidence="1">
    <location>
        <begin position="113"/>
        <end position="129"/>
    </location>
</feature>
<feature type="compositionally biased region" description="Acidic residues" evidence="1">
    <location>
        <begin position="221"/>
        <end position="232"/>
    </location>
</feature>
<name>A0ABW3GVQ6_9BACL</name>
<evidence type="ECO:0000313" key="2">
    <source>
        <dbReference type="EMBL" id="MFD0942944.1"/>
    </source>
</evidence>
<sequence>MMKVALDYPQMRAPQVSRSVVPQTTISVASQQKKDSLSIGQQARQLFESSNKASNQMESFMKRREQLQEMRSNLIERTLEGGQNLSAIREQLEEFDKQIQDVEMNMLKQQMKEQEQALEEMQQKAEEQQPKTSTEQMIANGTSLTNLNTMSRVKRSLDGERNVLQSEIKLDEGRGVSVEAKTEKLASIEQRISKLNESIQTELEQQLEAPEQAEEVKESEEQQLEQEETVQE</sequence>
<feature type="region of interest" description="Disordered" evidence="1">
    <location>
        <begin position="113"/>
        <end position="134"/>
    </location>
</feature>
<gene>
    <name evidence="2" type="ORF">ACFQ0V_04075</name>
</gene>
<accession>A0ABW3GVQ6</accession>
<reference evidence="3" key="1">
    <citation type="journal article" date="2019" name="Int. J. Syst. Evol. Microbiol.">
        <title>The Global Catalogue of Microorganisms (GCM) 10K type strain sequencing project: providing services to taxonomists for standard genome sequencing and annotation.</title>
        <authorList>
            <consortium name="The Broad Institute Genomics Platform"/>
            <consortium name="The Broad Institute Genome Sequencing Center for Infectious Disease"/>
            <person name="Wu L."/>
            <person name="Ma J."/>
        </authorList>
    </citation>
    <scope>NUCLEOTIDE SEQUENCE [LARGE SCALE GENOMIC DNA]</scope>
    <source>
        <strain evidence="3">CCUG 63563</strain>
    </source>
</reference>
<dbReference type="EMBL" id="JBHTJF010000017">
    <property type="protein sequence ID" value="MFD0942944.1"/>
    <property type="molecule type" value="Genomic_DNA"/>
</dbReference>